<name>A0A5N5DBN5_9PEZI</name>
<feature type="region of interest" description="Disordered" evidence="1">
    <location>
        <begin position="95"/>
        <end position="125"/>
    </location>
</feature>
<gene>
    <name evidence="3" type="ORF">DBV05_g6082</name>
</gene>
<reference evidence="3 4" key="1">
    <citation type="journal article" date="2019" name="Sci. Rep.">
        <title>A multi-omics analysis of the grapevine pathogen Lasiodiplodia theobromae reveals that temperature affects the expression of virulence- and pathogenicity-related genes.</title>
        <authorList>
            <person name="Felix C."/>
            <person name="Meneses R."/>
            <person name="Goncalves M.F.M."/>
            <person name="Tilleman L."/>
            <person name="Duarte A.S."/>
            <person name="Jorrin-Novo J.V."/>
            <person name="Van de Peer Y."/>
            <person name="Deforce D."/>
            <person name="Van Nieuwerburgh F."/>
            <person name="Esteves A.C."/>
            <person name="Alves A."/>
        </authorList>
    </citation>
    <scope>NUCLEOTIDE SEQUENCE [LARGE SCALE GENOMIC DNA]</scope>
    <source>
        <strain evidence="3 4">LA-SOL3</strain>
    </source>
</reference>
<feature type="region of interest" description="Disordered" evidence="1">
    <location>
        <begin position="170"/>
        <end position="195"/>
    </location>
</feature>
<feature type="region of interest" description="Disordered" evidence="1">
    <location>
        <begin position="359"/>
        <end position="430"/>
    </location>
</feature>
<organism evidence="3 4">
    <name type="scientific">Lasiodiplodia theobromae</name>
    <dbReference type="NCBI Taxonomy" id="45133"/>
    <lineage>
        <taxon>Eukaryota</taxon>
        <taxon>Fungi</taxon>
        <taxon>Dikarya</taxon>
        <taxon>Ascomycota</taxon>
        <taxon>Pezizomycotina</taxon>
        <taxon>Dothideomycetes</taxon>
        <taxon>Dothideomycetes incertae sedis</taxon>
        <taxon>Botryosphaeriales</taxon>
        <taxon>Botryosphaeriaceae</taxon>
        <taxon>Lasiodiplodia</taxon>
    </lineage>
</organism>
<dbReference type="Proteomes" id="UP000325902">
    <property type="component" value="Unassembled WGS sequence"/>
</dbReference>
<comment type="caution">
    <text evidence="3">The sequence shown here is derived from an EMBL/GenBank/DDBJ whole genome shotgun (WGS) entry which is preliminary data.</text>
</comment>
<protein>
    <submittedName>
        <fullName evidence="3">Uncharacterized protein</fullName>
    </submittedName>
</protein>
<keyword evidence="2" id="KW-1133">Transmembrane helix</keyword>
<feature type="region of interest" description="Disordered" evidence="1">
    <location>
        <begin position="44"/>
        <end position="72"/>
    </location>
</feature>
<evidence type="ECO:0000313" key="3">
    <source>
        <dbReference type="EMBL" id="KAB2575273.1"/>
    </source>
</evidence>
<dbReference type="EMBL" id="VCHE01000034">
    <property type="protein sequence ID" value="KAB2575273.1"/>
    <property type="molecule type" value="Genomic_DNA"/>
</dbReference>
<keyword evidence="2" id="KW-0812">Transmembrane</keyword>
<dbReference type="AlphaFoldDB" id="A0A5N5DBN5"/>
<proteinExistence type="predicted"/>
<feature type="compositionally biased region" description="Acidic residues" evidence="1">
    <location>
        <begin position="376"/>
        <end position="389"/>
    </location>
</feature>
<keyword evidence="2" id="KW-0472">Membrane</keyword>
<feature type="compositionally biased region" description="Acidic residues" evidence="1">
    <location>
        <begin position="44"/>
        <end position="53"/>
    </location>
</feature>
<evidence type="ECO:0000313" key="4">
    <source>
        <dbReference type="Proteomes" id="UP000325902"/>
    </source>
</evidence>
<feature type="compositionally biased region" description="Gly residues" evidence="1">
    <location>
        <begin position="292"/>
        <end position="306"/>
    </location>
</feature>
<feature type="compositionally biased region" description="Polar residues" evidence="1">
    <location>
        <begin position="54"/>
        <end position="72"/>
    </location>
</feature>
<keyword evidence="4" id="KW-1185">Reference proteome</keyword>
<feature type="compositionally biased region" description="Basic residues" evidence="1">
    <location>
        <begin position="173"/>
        <end position="188"/>
    </location>
</feature>
<feature type="region of interest" description="Disordered" evidence="1">
    <location>
        <begin position="292"/>
        <end position="322"/>
    </location>
</feature>
<evidence type="ECO:0000256" key="1">
    <source>
        <dbReference type="SAM" id="MobiDB-lite"/>
    </source>
</evidence>
<sequence>MPPRLHYPYPAFSSLWEDEQVLGMTRAAKIFSPRPSGSQLEIASEAEDSEFTTEDVQTTSVSPEVQPDVSTARTETGAQWIDDLRHDYPLEYLIPVSGPSSTDATELRPPQSQSLPTDHNNNLLPPPRIFPIYPPPPTDTTAEESDSRRNSLGQIDTVIANDLPTVWTPLAARTHRRRRPGHRRRLPRPKLPPPKAYPLTPTLPWLGASAVHLSILSSIVDQWDVIDDDDGFLPRIADFLQASEIDPSRLCEEDRRLLFVLDHAVQTGGAERCGLDAGADVEGGAVRFVDLGLGGGGEGGEGSEGGGEGDDDEGGGERGRGGQQRFVDVSLWQFLDFLREALNENGSSAQLEFDEEDGAEKYDGGDEASGSAAEEATAEEEEEEEDEAEPIPSPHWPLTPSDRLPAAERVPAEASGSASQTLLQDEGHPQSANRHWDLLMQKLEEYNLSISDVSEAQLDDWSSVPIDVIEGYFETHLRNVLRRKKMKRASKKTKEDVMRERAVQAVLKEENALGEYRAKILGQIMATKESEDEGAGQNFAQAGDDIELATLSHAGNRKTKVTTEVQPANAQGSKIKTGTYAGFAIGFILISGLIFGLAFGLRSRS</sequence>
<feature type="transmembrane region" description="Helical" evidence="2">
    <location>
        <begin position="580"/>
        <end position="601"/>
    </location>
</feature>
<accession>A0A5N5DBN5</accession>
<evidence type="ECO:0000256" key="2">
    <source>
        <dbReference type="SAM" id="Phobius"/>
    </source>
</evidence>
<feature type="compositionally biased region" description="Polar residues" evidence="1">
    <location>
        <begin position="98"/>
        <end position="123"/>
    </location>
</feature>